<organism evidence="2 3">
    <name type="scientific">Psychroflexus lacisalsi</name>
    <dbReference type="NCBI Taxonomy" id="503928"/>
    <lineage>
        <taxon>Bacteria</taxon>
        <taxon>Pseudomonadati</taxon>
        <taxon>Bacteroidota</taxon>
        <taxon>Flavobacteriia</taxon>
        <taxon>Flavobacteriales</taxon>
        <taxon>Flavobacteriaceae</taxon>
        <taxon>Psychroflexus</taxon>
    </lineage>
</organism>
<gene>
    <name evidence="2" type="ORF">GCM10009433_24150</name>
</gene>
<name>A0ABP3VRA6_9FLAO</name>
<dbReference type="RefSeq" id="WP_343830978.1">
    <property type="nucleotide sequence ID" value="NZ_BAAAGG010000022.1"/>
</dbReference>
<protein>
    <submittedName>
        <fullName evidence="2">Uncharacterized protein</fullName>
    </submittedName>
</protein>
<dbReference type="EMBL" id="BAAAGG010000022">
    <property type="protein sequence ID" value="GAA0763126.1"/>
    <property type="molecule type" value="Genomic_DNA"/>
</dbReference>
<evidence type="ECO:0000313" key="3">
    <source>
        <dbReference type="Proteomes" id="UP001500185"/>
    </source>
</evidence>
<comment type="caution">
    <text evidence="2">The sequence shown here is derived from an EMBL/GenBank/DDBJ whole genome shotgun (WGS) entry which is preliminary data.</text>
</comment>
<accession>A0ABP3VRA6</accession>
<evidence type="ECO:0000256" key="1">
    <source>
        <dbReference type="SAM" id="Phobius"/>
    </source>
</evidence>
<keyword evidence="1" id="KW-0472">Membrane</keyword>
<dbReference type="Proteomes" id="UP001500185">
    <property type="component" value="Unassembled WGS sequence"/>
</dbReference>
<reference evidence="3" key="1">
    <citation type="journal article" date="2019" name="Int. J. Syst. Evol. Microbiol.">
        <title>The Global Catalogue of Microorganisms (GCM) 10K type strain sequencing project: providing services to taxonomists for standard genome sequencing and annotation.</title>
        <authorList>
            <consortium name="The Broad Institute Genomics Platform"/>
            <consortium name="The Broad Institute Genome Sequencing Center for Infectious Disease"/>
            <person name="Wu L."/>
            <person name="Ma J."/>
        </authorList>
    </citation>
    <scope>NUCLEOTIDE SEQUENCE [LARGE SCALE GENOMIC DNA]</scope>
    <source>
        <strain evidence="3">JCM 16231</strain>
    </source>
</reference>
<keyword evidence="1" id="KW-0812">Transmembrane</keyword>
<proteinExistence type="predicted"/>
<keyword evidence="3" id="KW-1185">Reference proteome</keyword>
<feature type="transmembrane region" description="Helical" evidence="1">
    <location>
        <begin position="45"/>
        <end position="69"/>
    </location>
</feature>
<keyword evidence="1" id="KW-1133">Transmembrane helix</keyword>
<sequence length="164" mass="19248">MWILKKLNVSQTEFFKIIFGNVIKITQQNKGSTYFCVVQNWKLHIALFLSLTVLLFTIKSAFWLSYYMVFTENFIENYCENTDQPELECDGKCFLSDMLDKKDKDAPKNTSIFLETELVFTTSIYDIALELQEPTFTSQHSFFYISHYNPFYLESSFKPPALSV</sequence>
<evidence type="ECO:0000313" key="2">
    <source>
        <dbReference type="EMBL" id="GAA0763126.1"/>
    </source>
</evidence>